<evidence type="ECO:0000313" key="5">
    <source>
        <dbReference type="EMBL" id="SEU07236.1"/>
    </source>
</evidence>
<dbReference type="GO" id="GO:0043200">
    <property type="term" value="P:response to amino acid"/>
    <property type="evidence" value="ECO:0007669"/>
    <property type="project" value="TreeGrafter"/>
</dbReference>
<keyword evidence="2" id="KW-0238">DNA-binding</keyword>
<dbReference type="SUPFAM" id="SSF54909">
    <property type="entry name" value="Dimeric alpha+beta barrel"/>
    <property type="match status" value="1"/>
</dbReference>
<proteinExistence type="predicted"/>
<sequence length="146" mass="16338">MDDIDRKILKLLQANARMSLKTIAEKTFLSSPAVSARIERLEKDGIIAGYHAFVDPMKLGYHILAFINLDVVPEDKPKFYAYANDVPNVLECNCVTGEYSMLMKVAFQSTMDLDIFIGQLQKFGKTSTQIVFSTQVGPRGVDVDEI</sequence>
<accession>A0A1I0JDE4</accession>
<dbReference type="PANTHER" id="PTHR30154:SF34">
    <property type="entry name" value="TRANSCRIPTIONAL REGULATOR AZLB"/>
    <property type="match status" value="1"/>
</dbReference>
<evidence type="ECO:0000256" key="2">
    <source>
        <dbReference type="ARBA" id="ARBA00023125"/>
    </source>
</evidence>
<keyword evidence="6" id="KW-1185">Reference proteome</keyword>
<dbReference type="GO" id="GO:0043565">
    <property type="term" value="F:sequence-specific DNA binding"/>
    <property type="evidence" value="ECO:0007669"/>
    <property type="project" value="InterPro"/>
</dbReference>
<dbReference type="Gene3D" id="1.10.10.10">
    <property type="entry name" value="Winged helix-like DNA-binding domain superfamily/Winged helix DNA-binding domain"/>
    <property type="match status" value="1"/>
</dbReference>
<keyword evidence="1" id="KW-0805">Transcription regulation</keyword>
<name>A0A1I0JDE4_9FIRM</name>
<reference evidence="6" key="1">
    <citation type="submission" date="2016-10" db="EMBL/GenBank/DDBJ databases">
        <authorList>
            <person name="Varghese N."/>
            <person name="Submissions S."/>
        </authorList>
    </citation>
    <scope>NUCLEOTIDE SEQUENCE [LARGE SCALE GENOMIC DNA]</scope>
    <source>
        <strain evidence="6">NLAE-zl-G277</strain>
    </source>
</reference>
<evidence type="ECO:0000313" key="6">
    <source>
        <dbReference type="Proteomes" id="UP000198508"/>
    </source>
</evidence>
<organism evidence="5 6">
    <name type="scientific">Enterocloster lavalensis</name>
    <dbReference type="NCBI Taxonomy" id="460384"/>
    <lineage>
        <taxon>Bacteria</taxon>
        <taxon>Bacillati</taxon>
        <taxon>Bacillota</taxon>
        <taxon>Clostridia</taxon>
        <taxon>Lachnospirales</taxon>
        <taxon>Lachnospiraceae</taxon>
        <taxon>Enterocloster</taxon>
    </lineage>
</organism>
<dbReference type="InterPro" id="IPR019887">
    <property type="entry name" value="Tscrpt_reg_AsnC/Lrp_C"/>
</dbReference>
<dbReference type="SMART" id="SM00344">
    <property type="entry name" value="HTH_ASNC"/>
    <property type="match status" value="1"/>
</dbReference>
<dbReference type="STRING" id="460384.SAMN05216313_12825"/>
<dbReference type="PROSITE" id="PS50956">
    <property type="entry name" value="HTH_ASNC_2"/>
    <property type="match status" value="1"/>
</dbReference>
<feature type="domain" description="HTH asnC-type" evidence="4">
    <location>
        <begin position="1"/>
        <end position="62"/>
    </location>
</feature>
<dbReference type="InterPro" id="IPR000485">
    <property type="entry name" value="AsnC-type_HTH_dom"/>
</dbReference>
<dbReference type="Gene3D" id="3.30.70.920">
    <property type="match status" value="1"/>
</dbReference>
<dbReference type="InterPro" id="IPR011991">
    <property type="entry name" value="ArsR-like_HTH"/>
</dbReference>
<dbReference type="Pfam" id="PF01037">
    <property type="entry name" value="AsnC_trans_reg"/>
    <property type="match status" value="1"/>
</dbReference>
<dbReference type="PRINTS" id="PR00033">
    <property type="entry name" value="HTHASNC"/>
</dbReference>
<dbReference type="RefSeq" id="WP_007708956.1">
    <property type="nucleotide sequence ID" value="NZ_CABJCG010000018.1"/>
</dbReference>
<dbReference type="AlphaFoldDB" id="A0A1I0JDE4"/>
<keyword evidence="3" id="KW-0804">Transcription</keyword>
<dbReference type="InterPro" id="IPR019888">
    <property type="entry name" value="Tscrpt_reg_AsnC-like"/>
</dbReference>
<gene>
    <name evidence="5" type="ORF">SAMN05216313_12825</name>
</gene>
<protein>
    <submittedName>
        <fullName evidence="5">Transcriptional regulator, AsnC family</fullName>
    </submittedName>
</protein>
<dbReference type="Pfam" id="PF13412">
    <property type="entry name" value="HTH_24"/>
    <property type="match status" value="1"/>
</dbReference>
<dbReference type="InterPro" id="IPR011008">
    <property type="entry name" value="Dimeric_a/b-barrel"/>
</dbReference>
<evidence type="ECO:0000256" key="1">
    <source>
        <dbReference type="ARBA" id="ARBA00023015"/>
    </source>
</evidence>
<evidence type="ECO:0000256" key="3">
    <source>
        <dbReference type="ARBA" id="ARBA00023163"/>
    </source>
</evidence>
<dbReference type="SUPFAM" id="SSF46785">
    <property type="entry name" value="Winged helix' DNA-binding domain"/>
    <property type="match status" value="1"/>
</dbReference>
<dbReference type="InterPro" id="IPR036388">
    <property type="entry name" value="WH-like_DNA-bd_sf"/>
</dbReference>
<evidence type="ECO:0000259" key="4">
    <source>
        <dbReference type="PROSITE" id="PS50956"/>
    </source>
</evidence>
<dbReference type="GO" id="GO:0005829">
    <property type="term" value="C:cytosol"/>
    <property type="evidence" value="ECO:0007669"/>
    <property type="project" value="TreeGrafter"/>
</dbReference>
<dbReference type="Proteomes" id="UP000198508">
    <property type="component" value="Unassembled WGS sequence"/>
</dbReference>
<dbReference type="GeneID" id="93279986"/>
<dbReference type="CDD" id="cd00090">
    <property type="entry name" value="HTH_ARSR"/>
    <property type="match status" value="1"/>
</dbReference>
<dbReference type="EMBL" id="FOIM01000028">
    <property type="protein sequence ID" value="SEU07236.1"/>
    <property type="molecule type" value="Genomic_DNA"/>
</dbReference>
<dbReference type="InterPro" id="IPR036390">
    <property type="entry name" value="WH_DNA-bd_sf"/>
</dbReference>
<dbReference type="PANTHER" id="PTHR30154">
    <property type="entry name" value="LEUCINE-RESPONSIVE REGULATORY PROTEIN"/>
    <property type="match status" value="1"/>
</dbReference>